<dbReference type="Proteomes" id="UP000572007">
    <property type="component" value="Unassembled WGS sequence"/>
</dbReference>
<protein>
    <submittedName>
        <fullName evidence="1">Uncharacterized protein</fullName>
    </submittedName>
</protein>
<dbReference type="RefSeq" id="WP_067643464.1">
    <property type="nucleotide sequence ID" value="NZ_JAAXOM010000002.1"/>
</dbReference>
<comment type="caution">
    <text evidence="1">The sequence shown here is derived from an EMBL/GenBank/DDBJ whole genome shotgun (WGS) entry which is preliminary data.</text>
</comment>
<reference evidence="1 2" key="1">
    <citation type="submission" date="2020-04" db="EMBL/GenBank/DDBJ databases">
        <title>MicrobeNet Type strains.</title>
        <authorList>
            <person name="Nicholson A.C."/>
        </authorList>
    </citation>
    <scope>NUCLEOTIDE SEQUENCE [LARGE SCALE GENOMIC DNA]</scope>
    <source>
        <strain evidence="1 2">DSM 44960</strain>
    </source>
</reference>
<dbReference type="EMBL" id="JAAXOM010000002">
    <property type="protein sequence ID" value="NKX87409.1"/>
    <property type="molecule type" value="Genomic_DNA"/>
</dbReference>
<proteinExistence type="predicted"/>
<keyword evidence="2" id="KW-1185">Reference proteome</keyword>
<evidence type="ECO:0000313" key="1">
    <source>
        <dbReference type="EMBL" id="NKX87409.1"/>
    </source>
</evidence>
<evidence type="ECO:0000313" key="2">
    <source>
        <dbReference type="Proteomes" id="UP000572007"/>
    </source>
</evidence>
<sequence>MSEVTTLEVPKAVHDRLWAFAVARGLTAAQAIDVLIDAADARPKPTIGGYRSNDPLSAEEIDKELGV</sequence>
<name>A0A846W2K5_9NOCA</name>
<accession>A0A846W2K5</accession>
<dbReference type="AlphaFoldDB" id="A0A846W2K5"/>
<organism evidence="1 2">
    <name type="scientific">Nocardia coubleae</name>
    <dbReference type="NCBI Taxonomy" id="356147"/>
    <lineage>
        <taxon>Bacteria</taxon>
        <taxon>Bacillati</taxon>
        <taxon>Actinomycetota</taxon>
        <taxon>Actinomycetes</taxon>
        <taxon>Mycobacteriales</taxon>
        <taxon>Nocardiaceae</taxon>
        <taxon>Nocardia</taxon>
    </lineage>
</organism>
<gene>
    <name evidence="1" type="ORF">HGA10_08805</name>
</gene>